<dbReference type="AlphaFoldDB" id="A0A0F8X4W9"/>
<dbReference type="InterPro" id="IPR016039">
    <property type="entry name" value="Thiolase-like"/>
</dbReference>
<evidence type="ECO:0000256" key="1">
    <source>
        <dbReference type="ARBA" id="ARBA00022679"/>
    </source>
</evidence>
<dbReference type="SUPFAM" id="SSF53901">
    <property type="entry name" value="Thiolase-like"/>
    <property type="match status" value="1"/>
</dbReference>
<protein>
    <recommendedName>
        <fullName evidence="2">Hydroxymethylglutaryl-coenzyme A synthase C-terminal domain-containing protein</fullName>
    </recommendedName>
</protein>
<dbReference type="GO" id="GO:0006084">
    <property type="term" value="P:acetyl-CoA metabolic process"/>
    <property type="evidence" value="ECO:0007669"/>
    <property type="project" value="InterPro"/>
</dbReference>
<feature type="domain" description="Hydroxymethylglutaryl-coenzyme A synthase C-terminal" evidence="2">
    <location>
        <begin position="18"/>
        <end position="129"/>
    </location>
</feature>
<organism evidence="3">
    <name type="scientific">marine sediment metagenome</name>
    <dbReference type="NCBI Taxonomy" id="412755"/>
    <lineage>
        <taxon>unclassified sequences</taxon>
        <taxon>metagenomes</taxon>
        <taxon>ecological metagenomes</taxon>
    </lineage>
</organism>
<dbReference type="InterPro" id="IPR013746">
    <property type="entry name" value="HMG_CoA_synt_C_dom"/>
</dbReference>
<sequence>TIESVLGDQEFLEKDHEFTKRFTKTDEFMEVYESKLASSLIASKMIGNLYTASLYLGFRSSLEFEYQKGIDLAGKRVGFGSYGSGSSAMVFSGVIQPEYEKIVKDMNLETELGPRKKLSLEEYEKLHENKLATNQAFLVPKKEFLLAEIETKPESRGQRRYTYNE</sequence>
<evidence type="ECO:0000259" key="2">
    <source>
        <dbReference type="Pfam" id="PF08540"/>
    </source>
</evidence>
<dbReference type="EMBL" id="LAZR01061154">
    <property type="protein sequence ID" value="KKK64157.1"/>
    <property type="molecule type" value="Genomic_DNA"/>
</dbReference>
<dbReference type="Gene3D" id="3.40.47.10">
    <property type="match status" value="1"/>
</dbReference>
<proteinExistence type="predicted"/>
<gene>
    <name evidence="3" type="ORF">LCGC14_2987060</name>
</gene>
<keyword evidence="1" id="KW-0808">Transferase</keyword>
<name>A0A0F8X4W9_9ZZZZ</name>
<comment type="caution">
    <text evidence="3">The sequence shown here is derived from an EMBL/GenBank/DDBJ whole genome shotgun (WGS) entry which is preliminary data.</text>
</comment>
<dbReference type="GO" id="GO:0004421">
    <property type="term" value="F:hydroxymethylglutaryl-CoA synthase activity"/>
    <property type="evidence" value="ECO:0007669"/>
    <property type="project" value="InterPro"/>
</dbReference>
<dbReference type="PANTHER" id="PTHR43323">
    <property type="entry name" value="3-HYDROXY-3-METHYLGLUTARYL COENZYME A SYNTHASE"/>
    <property type="match status" value="1"/>
</dbReference>
<reference evidence="3" key="1">
    <citation type="journal article" date="2015" name="Nature">
        <title>Complex archaea that bridge the gap between prokaryotes and eukaryotes.</title>
        <authorList>
            <person name="Spang A."/>
            <person name="Saw J.H."/>
            <person name="Jorgensen S.L."/>
            <person name="Zaremba-Niedzwiedzka K."/>
            <person name="Martijn J."/>
            <person name="Lind A.E."/>
            <person name="van Eijk R."/>
            <person name="Schleper C."/>
            <person name="Guy L."/>
            <person name="Ettema T.J."/>
        </authorList>
    </citation>
    <scope>NUCLEOTIDE SEQUENCE</scope>
</reference>
<feature type="non-terminal residue" evidence="3">
    <location>
        <position position="1"/>
    </location>
</feature>
<dbReference type="PANTHER" id="PTHR43323:SF2">
    <property type="entry name" value="HYDROXYMETHYLGLUTARYL-COA SYNTHASE"/>
    <property type="match status" value="1"/>
</dbReference>
<evidence type="ECO:0000313" key="3">
    <source>
        <dbReference type="EMBL" id="KKK64157.1"/>
    </source>
</evidence>
<dbReference type="GO" id="GO:0010142">
    <property type="term" value="P:farnesyl diphosphate biosynthetic process, mevalonate pathway"/>
    <property type="evidence" value="ECO:0007669"/>
    <property type="project" value="InterPro"/>
</dbReference>
<accession>A0A0F8X4W9</accession>
<dbReference type="Pfam" id="PF08540">
    <property type="entry name" value="HMG_CoA_synt_C"/>
    <property type="match status" value="1"/>
</dbReference>